<dbReference type="KEGG" id="gtk:GT3570_01905"/>
<dbReference type="AlphaFoldDB" id="A0A2Z3N6A4"/>
<dbReference type="GeneID" id="32062355"/>
<gene>
    <name evidence="1" type="ORF">C1N76_05265</name>
</gene>
<name>A0A2Z3N6A4_GEOTH</name>
<evidence type="ECO:0000313" key="1">
    <source>
        <dbReference type="EMBL" id="AWO74021.1"/>
    </source>
</evidence>
<proteinExistence type="predicted"/>
<accession>A0A2Z3N6A4</accession>
<sequence>MNEQWDNRKEISGLLSDIQAANETIQQQLRPYVQEHRYTYPLFQRLAALAEELSEHVSTLLSGPLERNEAKYHLSVLFRTAEAMAETNEMLKAVGRFHPSVPLQALTYALMRLVPTVAAAYGHYESLLIVTPRFQQLSRLWRHAEGG</sequence>
<reference evidence="2" key="1">
    <citation type="submission" date="2018-02" db="EMBL/GenBank/DDBJ databases">
        <title>The complete genome of bacterial strain SGAirxxxx.</title>
        <authorList>
            <person name="Schuster S.C."/>
        </authorList>
    </citation>
    <scope>NUCLEOTIDE SEQUENCE [LARGE SCALE GENOMIC DNA]</scope>
    <source>
        <strain evidence="2">SGAir0734</strain>
    </source>
</reference>
<dbReference type="RefSeq" id="WP_014194861.1">
    <property type="nucleotide sequence ID" value="NZ_CP014335.1"/>
</dbReference>
<protein>
    <submittedName>
        <fullName evidence="1">Uncharacterized protein</fullName>
    </submittedName>
</protein>
<dbReference type="Proteomes" id="UP000246996">
    <property type="component" value="Chromosome"/>
</dbReference>
<evidence type="ECO:0000313" key="2">
    <source>
        <dbReference type="Proteomes" id="UP000246996"/>
    </source>
</evidence>
<organism evidence="1 2">
    <name type="scientific">Geobacillus thermoleovorans</name>
    <name type="common">Bacillus thermoleovorans</name>
    <dbReference type="NCBI Taxonomy" id="33941"/>
    <lineage>
        <taxon>Bacteria</taxon>
        <taxon>Bacillati</taxon>
        <taxon>Bacillota</taxon>
        <taxon>Bacilli</taxon>
        <taxon>Bacillales</taxon>
        <taxon>Anoxybacillaceae</taxon>
        <taxon>Geobacillus</taxon>
        <taxon>Geobacillus thermoleovorans group</taxon>
    </lineage>
</organism>
<dbReference type="EMBL" id="CP027303">
    <property type="protein sequence ID" value="AWO74021.1"/>
    <property type="molecule type" value="Genomic_DNA"/>
</dbReference>